<comment type="subcellular location">
    <subcellularLocation>
        <location evidence="8">Cell inner membrane</location>
        <topology evidence="8">Single-pass type II membrane protein</topology>
    </subcellularLocation>
    <subcellularLocation>
        <location evidence="1">Cell membrane</location>
        <topology evidence="1">Single-pass type II membrane protein</topology>
    </subcellularLocation>
    <text evidence="8">Localizes to the division septum where it forms a ring structure.</text>
</comment>
<evidence type="ECO:0000256" key="2">
    <source>
        <dbReference type="ARBA" id="ARBA00022475"/>
    </source>
</evidence>
<evidence type="ECO:0000256" key="9">
    <source>
        <dbReference type="NCBIfam" id="TIGR02209"/>
    </source>
</evidence>
<dbReference type="Proteomes" id="UP000682739">
    <property type="component" value="Chromosome"/>
</dbReference>
<dbReference type="PANTHER" id="PTHR37479">
    <property type="entry name" value="CELL DIVISION PROTEIN FTSL"/>
    <property type="match status" value="1"/>
</dbReference>
<evidence type="ECO:0000313" key="10">
    <source>
        <dbReference type="EMBL" id="QTH65091.1"/>
    </source>
</evidence>
<dbReference type="InterPro" id="IPR011922">
    <property type="entry name" value="Cell_div_FtsL"/>
</dbReference>
<dbReference type="AlphaFoldDB" id="A0A975DDH4"/>
<dbReference type="GO" id="GO:0043093">
    <property type="term" value="P:FtsZ-dependent cytokinesis"/>
    <property type="evidence" value="ECO:0007669"/>
    <property type="project" value="UniProtKB-UniRule"/>
</dbReference>
<dbReference type="Pfam" id="PF04999">
    <property type="entry name" value="FtsL"/>
    <property type="match status" value="1"/>
</dbReference>
<evidence type="ECO:0000256" key="5">
    <source>
        <dbReference type="ARBA" id="ARBA00022989"/>
    </source>
</evidence>
<keyword evidence="4 8" id="KW-0812">Transmembrane</keyword>
<dbReference type="KEGG" id="psym:J1N51_06540"/>
<dbReference type="GO" id="GO:0005886">
    <property type="term" value="C:plasma membrane"/>
    <property type="evidence" value="ECO:0007669"/>
    <property type="project" value="UniProtKB-SubCell"/>
</dbReference>
<keyword evidence="3 8" id="KW-0132">Cell division</keyword>
<evidence type="ECO:0000256" key="1">
    <source>
        <dbReference type="ARBA" id="ARBA00004401"/>
    </source>
</evidence>
<reference evidence="10" key="1">
    <citation type="submission" date="2021-03" db="EMBL/GenBank/DDBJ databases">
        <title>Description of Psychrosphaera ytuae sp. nov. isolated from deep sea sediment of South China Sea.</title>
        <authorList>
            <person name="Zhang J."/>
            <person name="Xu X.-D."/>
        </authorList>
    </citation>
    <scope>NUCLEOTIDE SEQUENCE</scope>
    <source>
        <strain evidence="10">MTZ26</strain>
    </source>
</reference>
<name>A0A975DDH4_9GAMM</name>
<keyword evidence="6 8" id="KW-0472">Membrane</keyword>
<evidence type="ECO:0000256" key="6">
    <source>
        <dbReference type="ARBA" id="ARBA00023136"/>
    </source>
</evidence>
<keyword evidence="11" id="KW-1185">Reference proteome</keyword>
<organism evidence="10 11">
    <name type="scientific">Psychrosphaera ytuae</name>
    <dbReference type="NCBI Taxonomy" id="2820710"/>
    <lineage>
        <taxon>Bacteria</taxon>
        <taxon>Pseudomonadati</taxon>
        <taxon>Pseudomonadota</taxon>
        <taxon>Gammaproteobacteria</taxon>
        <taxon>Alteromonadales</taxon>
        <taxon>Pseudoalteromonadaceae</taxon>
        <taxon>Psychrosphaera</taxon>
    </lineage>
</organism>
<sequence length="109" mass="12469">MNITIKNVVDTQLAGLILKDIRKYSLTVGLLLLNVAAATAVVHWAQLNRQMVIQQDVLLQQRDDIDVHWRHLLLEQRALAEHSRVEQIARERLGMSRPTTEEEVVVTLP</sequence>
<accession>A0A975DDH4</accession>
<evidence type="ECO:0000256" key="4">
    <source>
        <dbReference type="ARBA" id="ARBA00022692"/>
    </source>
</evidence>
<dbReference type="GO" id="GO:0032153">
    <property type="term" value="C:cell division site"/>
    <property type="evidence" value="ECO:0007669"/>
    <property type="project" value="UniProtKB-UniRule"/>
</dbReference>
<gene>
    <name evidence="8 10" type="primary">ftsL</name>
    <name evidence="10" type="ORF">J1N51_06540</name>
</gene>
<protein>
    <recommendedName>
        <fullName evidence="8 9">Cell division protein FtsL</fullName>
    </recommendedName>
</protein>
<proteinExistence type="inferred from homology"/>
<comment type="similarity">
    <text evidence="8">Belongs to the FtsL family.</text>
</comment>
<dbReference type="EMBL" id="CP072110">
    <property type="protein sequence ID" value="QTH65091.1"/>
    <property type="molecule type" value="Genomic_DNA"/>
</dbReference>
<evidence type="ECO:0000256" key="8">
    <source>
        <dbReference type="HAMAP-Rule" id="MF_00910"/>
    </source>
</evidence>
<keyword evidence="2 8" id="KW-1003">Cell membrane</keyword>
<keyword evidence="5 8" id="KW-1133">Transmembrane helix</keyword>
<keyword evidence="7 8" id="KW-0131">Cell cycle</keyword>
<evidence type="ECO:0000313" key="11">
    <source>
        <dbReference type="Proteomes" id="UP000682739"/>
    </source>
</evidence>
<evidence type="ECO:0000256" key="7">
    <source>
        <dbReference type="ARBA" id="ARBA00023306"/>
    </source>
</evidence>
<comment type="subunit">
    <text evidence="8">Part of a complex composed of FtsB, FtsL and FtsQ.</text>
</comment>
<dbReference type="NCBIfam" id="TIGR02209">
    <property type="entry name" value="ftsL_broad"/>
    <property type="match status" value="1"/>
</dbReference>
<dbReference type="PANTHER" id="PTHR37479:SF1">
    <property type="entry name" value="CELL DIVISION PROTEIN FTSL"/>
    <property type="match status" value="1"/>
</dbReference>
<keyword evidence="8" id="KW-0997">Cell inner membrane</keyword>
<feature type="transmembrane region" description="Helical" evidence="8">
    <location>
        <begin position="24"/>
        <end position="45"/>
    </location>
</feature>
<comment type="function">
    <text evidence="8">Essential cell division protein. May link together the upstream cell division proteins, which are predominantly cytoplasmic, with the downstream cell division proteins, which are predominantly periplasmic.</text>
</comment>
<dbReference type="RefSeq" id="WP_208833126.1">
    <property type="nucleotide sequence ID" value="NZ_CP072110.1"/>
</dbReference>
<evidence type="ECO:0000256" key="3">
    <source>
        <dbReference type="ARBA" id="ARBA00022618"/>
    </source>
</evidence>
<dbReference type="HAMAP" id="MF_00910">
    <property type="entry name" value="FtsL"/>
    <property type="match status" value="1"/>
</dbReference>